<keyword evidence="6" id="KW-0238">DNA-binding</keyword>
<dbReference type="PANTHER" id="PTHR14513:SF0">
    <property type="entry name" value="PROTECTION OF TELOMERES PROTEIN 1"/>
    <property type="match status" value="1"/>
</dbReference>
<dbReference type="AlphaFoldDB" id="A0A0C3HA50"/>
<sequence>MSSQSNPGPSSSAPPLPLGFRTIEQIQSMPSDSIRAGEMVSVMGFVKDFQPPVRTKGTVVSILANAPWQSAPPSKCRPPSSMETTYIIWANNHITDLCLPGSREFQERTQQAMTIKHKFCLLKDVKPDSFYDILGEVVKVYEGSGSMTVYLSDYTANSLFYNYVWGNGGAAEPRDGDEFGYIKSKSKTTKEWPGPYGKMSLQITLFDNHADLIRDEKVQAKQWLLLKNVQIKFGRMGGCLEGVLRGDRGAFEGKVQVRIIEQSGEPDQIDIRWKDAVRRKHEWWKKFEKQKQDILDEAAGLGDKRKRGVDVVTKNARQRRKELRAAAGAKVAEAEARVAKRLDLNDNINYFPDKVEDFAVGRRVSEYDILSDYSGGEDTDIEADHRLFKDGKGFAKKYEWRFALEVEDADPAPENERMWLLVDNHSAEGLLNLDATNLRGDQDVLRELKEQLCILWGNLEEHKSALLEQQALATRKSSPTSSLEPESSDPQPYRKAGEQPNVDSEDDNEAPRSNLPSMPNSRQSLVELANSSVNQETSLPIEPVSNKAFSCCIRQYGAKVDEEDPSNANAGHGKKWKRMFGLFGTQII</sequence>
<evidence type="ECO:0000256" key="3">
    <source>
        <dbReference type="ARBA" id="ARBA00008442"/>
    </source>
</evidence>
<keyword evidence="5" id="KW-0779">Telomere</keyword>
<dbReference type="GO" id="GO:0098505">
    <property type="term" value="F:G-rich strand telomeric DNA binding"/>
    <property type="evidence" value="ECO:0007669"/>
    <property type="project" value="TreeGrafter"/>
</dbReference>
<organism evidence="10 11">
    <name type="scientific">Oidiodendron maius (strain Zn)</name>
    <dbReference type="NCBI Taxonomy" id="913774"/>
    <lineage>
        <taxon>Eukaryota</taxon>
        <taxon>Fungi</taxon>
        <taxon>Dikarya</taxon>
        <taxon>Ascomycota</taxon>
        <taxon>Pezizomycotina</taxon>
        <taxon>Leotiomycetes</taxon>
        <taxon>Leotiomycetes incertae sedis</taxon>
        <taxon>Myxotrichaceae</taxon>
        <taxon>Oidiodendron</taxon>
    </lineage>
</organism>
<gene>
    <name evidence="10" type="ORF">OIDMADRAFT_157735</name>
</gene>
<dbReference type="EMBL" id="KN832872">
    <property type="protein sequence ID" value="KIN05106.1"/>
    <property type="molecule type" value="Genomic_DNA"/>
</dbReference>
<dbReference type="OrthoDB" id="2186770at2759"/>
<evidence type="ECO:0000256" key="8">
    <source>
        <dbReference type="SAM" id="MobiDB-lite"/>
    </source>
</evidence>
<evidence type="ECO:0000256" key="5">
    <source>
        <dbReference type="ARBA" id="ARBA00022895"/>
    </source>
</evidence>
<dbReference type="FunFam" id="2.40.50.140:FF:000303">
    <property type="entry name" value="Protection of telomeres protein 1"/>
    <property type="match status" value="1"/>
</dbReference>
<dbReference type="InterPro" id="IPR012340">
    <property type="entry name" value="NA-bd_OB-fold"/>
</dbReference>
<evidence type="ECO:0000256" key="4">
    <source>
        <dbReference type="ARBA" id="ARBA00022454"/>
    </source>
</evidence>
<dbReference type="InParanoid" id="A0A0C3HA50"/>
<evidence type="ECO:0000259" key="9">
    <source>
        <dbReference type="Pfam" id="PF16686"/>
    </source>
</evidence>
<feature type="region of interest" description="Disordered" evidence="8">
    <location>
        <begin position="471"/>
        <end position="520"/>
    </location>
</feature>
<dbReference type="InterPro" id="IPR032042">
    <property type="entry name" value="POT1PC"/>
</dbReference>
<comment type="similarity">
    <text evidence="3">Belongs to the telombin family.</text>
</comment>
<comment type="subcellular location">
    <subcellularLocation>
        <location evidence="2">Chromosome</location>
        <location evidence="2">Telomere</location>
    </subcellularLocation>
    <subcellularLocation>
        <location evidence="1">Nucleus</location>
    </subcellularLocation>
</comment>
<dbReference type="GO" id="GO:0032210">
    <property type="term" value="P:regulation of telomere maintenance via telomerase"/>
    <property type="evidence" value="ECO:0007669"/>
    <property type="project" value="TreeGrafter"/>
</dbReference>
<evidence type="ECO:0000256" key="6">
    <source>
        <dbReference type="ARBA" id="ARBA00023125"/>
    </source>
</evidence>
<dbReference type="HOGENOM" id="CLU_016663_0_0_1"/>
<dbReference type="InterPro" id="IPR028389">
    <property type="entry name" value="POT1"/>
</dbReference>
<reference evidence="11" key="2">
    <citation type="submission" date="2015-01" db="EMBL/GenBank/DDBJ databases">
        <title>Evolutionary Origins and Diversification of the Mycorrhizal Mutualists.</title>
        <authorList>
            <consortium name="DOE Joint Genome Institute"/>
            <consortium name="Mycorrhizal Genomics Consortium"/>
            <person name="Kohler A."/>
            <person name="Kuo A."/>
            <person name="Nagy L.G."/>
            <person name="Floudas D."/>
            <person name="Copeland A."/>
            <person name="Barry K.W."/>
            <person name="Cichocki N."/>
            <person name="Veneault-Fourrey C."/>
            <person name="LaButti K."/>
            <person name="Lindquist E.A."/>
            <person name="Lipzen A."/>
            <person name="Lundell T."/>
            <person name="Morin E."/>
            <person name="Murat C."/>
            <person name="Riley R."/>
            <person name="Ohm R."/>
            <person name="Sun H."/>
            <person name="Tunlid A."/>
            <person name="Henrissat B."/>
            <person name="Grigoriev I.V."/>
            <person name="Hibbett D.S."/>
            <person name="Martin F."/>
        </authorList>
    </citation>
    <scope>NUCLEOTIDE SEQUENCE [LARGE SCALE GENOMIC DNA]</scope>
    <source>
        <strain evidence="11">Zn</strain>
    </source>
</reference>
<evidence type="ECO:0000256" key="7">
    <source>
        <dbReference type="ARBA" id="ARBA00023242"/>
    </source>
</evidence>
<dbReference type="STRING" id="913774.A0A0C3HA50"/>
<keyword evidence="7" id="KW-0539">Nucleus</keyword>
<keyword evidence="4" id="KW-0158">Chromosome</keyword>
<accession>A0A0C3HA50</accession>
<feature type="domain" description="Protection of telomeres protein 1 ssDNA-binding" evidence="9">
    <location>
        <begin position="121"/>
        <end position="286"/>
    </location>
</feature>
<dbReference type="GO" id="GO:0016233">
    <property type="term" value="P:telomere capping"/>
    <property type="evidence" value="ECO:0007669"/>
    <property type="project" value="TreeGrafter"/>
</dbReference>
<dbReference type="Pfam" id="PF16686">
    <property type="entry name" value="POT1PC"/>
    <property type="match status" value="1"/>
</dbReference>
<dbReference type="Gene3D" id="2.40.50.140">
    <property type="entry name" value="Nucleic acid-binding proteins"/>
    <property type="match status" value="1"/>
</dbReference>
<evidence type="ECO:0000256" key="2">
    <source>
        <dbReference type="ARBA" id="ARBA00004574"/>
    </source>
</evidence>
<dbReference type="Proteomes" id="UP000054321">
    <property type="component" value="Unassembled WGS sequence"/>
</dbReference>
<dbReference type="SUPFAM" id="SSF50249">
    <property type="entry name" value="Nucleic acid-binding proteins"/>
    <property type="match status" value="1"/>
</dbReference>
<protein>
    <recommendedName>
        <fullName evidence="9">Protection of telomeres protein 1 ssDNA-binding domain-containing protein</fullName>
    </recommendedName>
</protein>
<dbReference type="GO" id="GO:0000783">
    <property type="term" value="C:nuclear telomere cap complex"/>
    <property type="evidence" value="ECO:0007669"/>
    <property type="project" value="TreeGrafter"/>
</dbReference>
<dbReference type="GO" id="GO:0010521">
    <property type="term" value="F:telomerase inhibitor activity"/>
    <property type="evidence" value="ECO:0007669"/>
    <property type="project" value="TreeGrafter"/>
</dbReference>
<evidence type="ECO:0000313" key="10">
    <source>
        <dbReference type="EMBL" id="KIN05106.1"/>
    </source>
</evidence>
<reference evidence="10 11" key="1">
    <citation type="submission" date="2014-04" db="EMBL/GenBank/DDBJ databases">
        <authorList>
            <consortium name="DOE Joint Genome Institute"/>
            <person name="Kuo A."/>
            <person name="Martino E."/>
            <person name="Perotto S."/>
            <person name="Kohler A."/>
            <person name="Nagy L.G."/>
            <person name="Floudas D."/>
            <person name="Copeland A."/>
            <person name="Barry K.W."/>
            <person name="Cichocki N."/>
            <person name="Veneault-Fourrey C."/>
            <person name="LaButti K."/>
            <person name="Lindquist E.A."/>
            <person name="Lipzen A."/>
            <person name="Lundell T."/>
            <person name="Morin E."/>
            <person name="Murat C."/>
            <person name="Sun H."/>
            <person name="Tunlid A."/>
            <person name="Henrissat B."/>
            <person name="Grigoriev I.V."/>
            <person name="Hibbett D.S."/>
            <person name="Martin F."/>
            <person name="Nordberg H.P."/>
            <person name="Cantor M.N."/>
            <person name="Hua S.X."/>
        </authorList>
    </citation>
    <scope>NUCLEOTIDE SEQUENCE [LARGE SCALE GENOMIC DNA]</scope>
    <source>
        <strain evidence="10 11">Zn</strain>
    </source>
</reference>
<proteinExistence type="inferred from homology"/>
<name>A0A0C3HA50_OIDMZ</name>
<evidence type="ECO:0000256" key="1">
    <source>
        <dbReference type="ARBA" id="ARBA00004123"/>
    </source>
</evidence>
<dbReference type="PANTHER" id="PTHR14513">
    <property type="entry name" value="PROTECTION OF TELOMERES 1"/>
    <property type="match status" value="1"/>
</dbReference>
<evidence type="ECO:0000313" key="11">
    <source>
        <dbReference type="Proteomes" id="UP000054321"/>
    </source>
</evidence>
<keyword evidence="11" id="KW-1185">Reference proteome</keyword>